<feature type="compositionally biased region" description="Acidic residues" evidence="1">
    <location>
        <begin position="152"/>
        <end position="161"/>
    </location>
</feature>
<dbReference type="NCBIfam" id="TIGR02532">
    <property type="entry name" value="IV_pilin_GFxxxE"/>
    <property type="match status" value="1"/>
</dbReference>
<dbReference type="RefSeq" id="WP_104486734.1">
    <property type="nucleotide sequence ID" value="NZ_BMYB01000008.1"/>
</dbReference>
<gene>
    <name evidence="3" type="ORF">UN63_10590</name>
</gene>
<feature type="transmembrane region" description="Helical" evidence="2">
    <location>
        <begin position="20"/>
        <end position="42"/>
    </location>
</feature>
<evidence type="ECO:0000313" key="4">
    <source>
        <dbReference type="Proteomes" id="UP000242231"/>
    </source>
</evidence>
<dbReference type="AlphaFoldDB" id="A0A2P5TL91"/>
<dbReference type="EMBL" id="MPZM01000021">
    <property type="protein sequence ID" value="PPL16045.1"/>
    <property type="molecule type" value="Genomic_DNA"/>
</dbReference>
<sequence length="347" mass="36899">MKPLAVASRLRQQGLTLPELLGAVAILSLLMAGLGGLVGSALELQSEGQTKNTLAHEARFALARMAESVQNSRRLLLPLADNPGTSWSEHIRVETVPALPPEGSSTLATALLAVTLSPRQDLDGDGWADANNDKDFLDRNNNGQRDPGEAERIDEDLDADNTLDGAPGIIGIDDDGDGSVDESSAINPARDNDEQGSDGDDPQGNGDQDGDGSIDEDMPADMNNDQKPGLAGIDDDFDGLIDEGIINHDDDEDGLAGEDNFEPVVYYLNGSQLIERWPAFSDQNGDSQVDGRDFTESVLTEGVTLLRIERVPLGGGRAQLVDITLTLTHDADNSISLQRRVRLGGGL</sequence>
<organism evidence="3 4">
    <name type="scientific">Oceanisphaera arctica</name>
    <dbReference type="NCBI Taxonomy" id="641510"/>
    <lineage>
        <taxon>Bacteria</taxon>
        <taxon>Pseudomonadati</taxon>
        <taxon>Pseudomonadota</taxon>
        <taxon>Gammaproteobacteria</taxon>
        <taxon>Aeromonadales</taxon>
        <taxon>Aeromonadaceae</taxon>
        <taxon>Oceanisphaera</taxon>
    </lineage>
</organism>
<feature type="region of interest" description="Disordered" evidence="1">
    <location>
        <begin position="120"/>
        <end position="231"/>
    </location>
</feature>
<dbReference type="PROSITE" id="PS00409">
    <property type="entry name" value="PROKAR_NTER_METHYL"/>
    <property type="match status" value="1"/>
</dbReference>
<dbReference type="Pfam" id="PF07963">
    <property type="entry name" value="N_methyl"/>
    <property type="match status" value="1"/>
</dbReference>
<name>A0A2P5TL91_9GAMM</name>
<proteinExistence type="predicted"/>
<dbReference type="OrthoDB" id="5597580at2"/>
<dbReference type="InterPro" id="IPR012902">
    <property type="entry name" value="N_methyl_site"/>
</dbReference>
<keyword evidence="4" id="KW-1185">Reference proteome</keyword>
<reference evidence="4" key="1">
    <citation type="submission" date="2016-11" db="EMBL/GenBank/DDBJ databases">
        <authorList>
            <person name="Sisinthy S."/>
            <person name="Ara S."/>
            <person name="Gundlapally S.R."/>
        </authorList>
    </citation>
    <scope>NUCLEOTIDE SEQUENCE [LARGE SCALE GENOMIC DNA]</scope>
    <source>
        <strain evidence="4">V1-41</strain>
    </source>
</reference>
<keyword evidence="2" id="KW-1133">Transmembrane helix</keyword>
<feature type="compositionally biased region" description="Acidic residues" evidence="1">
    <location>
        <begin position="208"/>
        <end position="219"/>
    </location>
</feature>
<comment type="caution">
    <text evidence="3">The sequence shown here is derived from an EMBL/GenBank/DDBJ whole genome shotgun (WGS) entry which is preliminary data.</text>
</comment>
<evidence type="ECO:0008006" key="5">
    <source>
        <dbReference type="Google" id="ProtNLM"/>
    </source>
</evidence>
<dbReference type="Proteomes" id="UP000242231">
    <property type="component" value="Unassembled WGS sequence"/>
</dbReference>
<keyword evidence="2" id="KW-0472">Membrane</keyword>
<evidence type="ECO:0000256" key="1">
    <source>
        <dbReference type="SAM" id="MobiDB-lite"/>
    </source>
</evidence>
<evidence type="ECO:0000256" key="2">
    <source>
        <dbReference type="SAM" id="Phobius"/>
    </source>
</evidence>
<evidence type="ECO:0000313" key="3">
    <source>
        <dbReference type="EMBL" id="PPL16045.1"/>
    </source>
</evidence>
<keyword evidence="2" id="KW-0812">Transmembrane</keyword>
<protein>
    <recommendedName>
        <fullName evidence="5">Prepilin-type N-terminal cleavage/methylation domain-containing protein</fullName>
    </recommendedName>
</protein>
<accession>A0A2P5TL91</accession>